<protein>
    <submittedName>
        <fullName evidence="5">SDR family NAD(P)-dependent oxidoreductase</fullName>
    </submittedName>
</protein>
<dbReference type="PANTHER" id="PTHR44196">
    <property type="entry name" value="DEHYDROGENASE/REDUCTASE SDR FAMILY MEMBER 7B"/>
    <property type="match status" value="1"/>
</dbReference>
<comment type="similarity">
    <text evidence="1 3">Belongs to the short-chain dehydrogenases/reductases (SDR) family.</text>
</comment>
<evidence type="ECO:0000256" key="2">
    <source>
        <dbReference type="ARBA" id="ARBA00023002"/>
    </source>
</evidence>
<dbReference type="PRINTS" id="PR00081">
    <property type="entry name" value="GDHRDH"/>
</dbReference>
<dbReference type="Gene3D" id="3.40.50.720">
    <property type="entry name" value="NAD(P)-binding Rossmann-like Domain"/>
    <property type="match status" value="1"/>
</dbReference>
<sequence length="291" mass="31860">MGYLDTSVVVIFGGSSGIGKECALLFAKHGGQIILIARRQAELEEVVNEIRHQNGKAEAFIADVTNPDVLHNVAGAIKDKYGKLDVLIYSAGAFHLSPAETLDIQIARKVMDVNYWSALHVTQVFLPLLRTGSQKSLVFISSLSVPCTPAFFTAYAAPKHALHGFTLALRQELAPDGIHVAEVYPGPVYTPLIEEHIHQAMYRVPPGIPVINPETVAKGVFKTIMKRRKELVIPKRLSVIARLSSAFPCLIGSYYRLSIRGWTKGLQVADRKVNGADSETVPPAEPEFLEP</sequence>
<keyword evidence="6" id="KW-1185">Reference proteome</keyword>
<dbReference type="SMART" id="SM00822">
    <property type="entry name" value="PKS_KR"/>
    <property type="match status" value="1"/>
</dbReference>
<feature type="domain" description="Ketoreductase" evidence="4">
    <location>
        <begin position="7"/>
        <end position="184"/>
    </location>
</feature>
<evidence type="ECO:0000259" key="4">
    <source>
        <dbReference type="SMART" id="SM00822"/>
    </source>
</evidence>
<keyword evidence="2" id="KW-0560">Oxidoreductase</keyword>
<dbReference type="Pfam" id="PF00106">
    <property type="entry name" value="adh_short"/>
    <property type="match status" value="1"/>
</dbReference>
<evidence type="ECO:0000256" key="1">
    <source>
        <dbReference type="ARBA" id="ARBA00006484"/>
    </source>
</evidence>
<evidence type="ECO:0000313" key="6">
    <source>
        <dbReference type="Proteomes" id="UP001164803"/>
    </source>
</evidence>
<organism evidence="5 6">
    <name type="scientific">Alicyclobacillus dauci</name>
    <dbReference type="NCBI Taxonomy" id="1475485"/>
    <lineage>
        <taxon>Bacteria</taxon>
        <taxon>Bacillati</taxon>
        <taxon>Bacillota</taxon>
        <taxon>Bacilli</taxon>
        <taxon>Bacillales</taxon>
        <taxon>Alicyclobacillaceae</taxon>
        <taxon>Alicyclobacillus</taxon>
    </lineage>
</organism>
<evidence type="ECO:0000313" key="5">
    <source>
        <dbReference type="EMBL" id="WAH37507.1"/>
    </source>
</evidence>
<dbReference type="PRINTS" id="PR00080">
    <property type="entry name" value="SDRFAMILY"/>
</dbReference>
<gene>
    <name evidence="5" type="ORF">NZD86_02930</name>
</gene>
<dbReference type="InterPro" id="IPR057326">
    <property type="entry name" value="KR_dom"/>
</dbReference>
<dbReference type="InterPro" id="IPR036291">
    <property type="entry name" value="NAD(P)-bd_dom_sf"/>
</dbReference>
<reference evidence="5" key="1">
    <citation type="submission" date="2022-08" db="EMBL/GenBank/DDBJ databases">
        <title>Alicyclobacillus dauci DSM2870, complete genome.</title>
        <authorList>
            <person name="Wang Q."/>
            <person name="Cai R."/>
            <person name="Wang Z."/>
        </authorList>
    </citation>
    <scope>NUCLEOTIDE SEQUENCE</scope>
    <source>
        <strain evidence="5">DSM 28700</strain>
    </source>
</reference>
<dbReference type="PANTHER" id="PTHR44196:SF3">
    <property type="entry name" value="SHORT CHAIN DEHYDROGENASE FAMILY PROTEIN"/>
    <property type="match status" value="1"/>
</dbReference>
<dbReference type="InterPro" id="IPR002347">
    <property type="entry name" value="SDR_fam"/>
</dbReference>
<accession>A0ABY6Z4B4</accession>
<dbReference type="RefSeq" id="WP_268044999.1">
    <property type="nucleotide sequence ID" value="NZ_CP104064.1"/>
</dbReference>
<dbReference type="SUPFAM" id="SSF51735">
    <property type="entry name" value="NAD(P)-binding Rossmann-fold domains"/>
    <property type="match status" value="1"/>
</dbReference>
<name>A0ABY6Z4B4_9BACL</name>
<evidence type="ECO:0000256" key="3">
    <source>
        <dbReference type="RuleBase" id="RU000363"/>
    </source>
</evidence>
<dbReference type="EMBL" id="CP104064">
    <property type="protein sequence ID" value="WAH37507.1"/>
    <property type="molecule type" value="Genomic_DNA"/>
</dbReference>
<dbReference type="Proteomes" id="UP001164803">
    <property type="component" value="Chromosome"/>
</dbReference>
<proteinExistence type="inferred from homology"/>